<dbReference type="GO" id="GO:0016787">
    <property type="term" value="F:hydrolase activity"/>
    <property type="evidence" value="ECO:0007669"/>
    <property type="project" value="UniProtKB-KW"/>
</dbReference>
<comment type="caution">
    <text evidence="3">The sequence shown here is derived from an EMBL/GenBank/DDBJ whole genome shotgun (WGS) entry which is preliminary data.</text>
</comment>
<dbReference type="PANTHER" id="PTHR43540">
    <property type="entry name" value="PEROXYUREIDOACRYLATE/UREIDOACRYLATE AMIDOHYDROLASE-RELATED"/>
    <property type="match status" value="1"/>
</dbReference>
<accession>A0A4U1JJ49</accession>
<keyword evidence="1 3" id="KW-0378">Hydrolase</keyword>
<sequence length="165" mass="17985">MKPALLVIDVQKQFFDESPETARSLTNAIEYINAGIALFRAKNLPVVCVQDIGEEDERVPGTTRFEVPESVKVLPSDLHIHKTYGNSFNKTPLAGALRELGVDTVILTGYCAEHCVLSTYRGALDHDFTPILLRGSLASGVAENIPFVERIGDVISYGALKQVLG</sequence>
<dbReference type="InterPro" id="IPR000868">
    <property type="entry name" value="Isochorismatase-like_dom"/>
</dbReference>
<evidence type="ECO:0000313" key="4">
    <source>
        <dbReference type="Proteomes" id="UP000309215"/>
    </source>
</evidence>
<keyword evidence="4" id="KW-1185">Reference proteome</keyword>
<dbReference type="RefSeq" id="WP_136927382.1">
    <property type="nucleotide sequence ID" value="NZ_SSMQ01000002.1"/>
</dbReference>
<organism evidence="3 4">
    <name type="scientific">Polyangium fumosum</name>
    <dbReference type="NCBI Taxonomy" id="889272"/>
    <lineage>
        <taxon>Bacteria</taxon>
        <taxon>Pseudomonadati</taxon>
        <taxon>Myxococcota</taxon>
        <taxon>Polyangia</taxon>
        <taxon>Polyangiales</taxon>
        <taxon>Polyangiaceae</taxon>
        <taxon>Polyangium</taxon>
    </lineage>
</organism>
<dbReference type="Pfam" id="PF00857">
    <property type="entry name" value="Isochorismatase"/>
    <property type="match status" value="1"/>
</dbReference>
<evidence type="ECO:0000259" key="2">
    <source>
        <dbReference type="Pfam" id="PF00857"/>
    </source>
</evidence>
<name>A0A4U1JJ49_9BACT</name>
<evidence type="ECO:0000313" key="3">
    <source>
        <dbReference type="EMBL" id="TKD12744.1"/>
    </source>
</evidence>
<dbReference type="InterPro" id="IPR050272">
    <property type="entry name" value="Isochorismatase-like_hydrls"/>
</dbReference>
<dbReference type="OrthoDB" id="9791276at2"/>
<dbReference type="InterPro" id="IPR036380">
    <property type="entry name" value="Isochorismatase-like_sf"/>
</dbReference>
<dbReference type="EMBL" id="SSMQ01000002">
    <property type="protein sequence ID" value="TKD12744.1"/>
    <property type="molecule type" value="Genomic_DNA"/>
</dbReference>
<dbReference type="CDD" id="cd00431">
    <property type="entry name" value="cysteine_hydrolases"/>
    <property type="match status" value="1"/>
</dbReference>
<reference evidence="3 4" key="1">
    <citation type="submission" date="2019-04" db="EMBL/GenBank/DDBJ databases">
        <authorList>
            <person name="Li Y."/>
            <person name="Wang J."/>
        </authorList>
    </citation>
    <scope>NUCLEOTIDE SEQUENCE [LARGE SCALE GENOMIC DNA]</scope>
    <source>
        <strain evidence="3 4">DSM 14668</strain>
    </source>
</reference>
<feature type="domain" description="Isochorismatase-like" evidence="2">
    <location>
        <begin position="4"/>
        <end position="134"/>
    </location>
</feature>
<gene>
    <name evidence="3" type="ORF">E8A74_03060</name>
</gene>
<dbReference type="Gene3D" id="3.40.50.850">
    <property type="entry name" value="Isochorismatase-like"/>
    <property type="match status" value="1"/>
</dbReference>
<evidence type="ECO:0000256" key="1">
    <source>
        <dbReference type="ARBA" id="ARBA00022801"/>
    </source>
</evidence>
<proteinExistence type="predicted"/>
<protein>
    <submittedName>
        <fullName evidence="3">Cysteine hydrolase</fullName>
    </submittedName>
</protein>
<dbReference type="Proteomes" id="UP000309215">
    <property type="component" value="Unassembled WGS sequence"/>
</dbReference>
<dbReference type="SUPFAM" id="SSF52499">
    <property type="entry name" value="Isochorismatase-like hydrolases"/>
    <property type="match status" value="1"/>
</dbReference>
<dbReference type="AlphaFoldDB" id="A0A4U1JJ49"/>